<gene>
    <name evidence="2" type="ORF">KCV03_g5428</name>
</gene>
<organism evidence="2 3">
    <name type="scientific">Aureobasidium melanogenum</name>
    <name type="common">Aureobasidium pullulans var. melanogenum</name>
    <dbReference type="NCBI Taxonomy" id="46634"/>
    <lineage>
        <taxon>Eukaryota</taxon>
        <taxon>Fungi</taxon>
        <taxon>Dikarya</taxon>
        <taxon>Ascomycota</taxon>
        <taxon>Pezizomycotina</taxon>
        <taxon>Dothideomycetes</taxon>
        <taxon>Dothideomycetidae</taxon>
        <taxon>Dothideales</taxon>
        <taxon>Saccotheciaceae</taxon>
        <taxon>Aureobasidium</taxon>
    </lineage>
</organism>
<dbReference type="Proteomes" id="UP000767238">
    <property type="component" value="Unassembled WGS sequence"/>
</dbReference>
<dbReference type="PANTHER" id="PTHR40788:SF1">
    <property type="entry name" value="IPA PROTEIN"/>
    <property type="match status" value="1"/>
</dbReference>
<dbReference type="AlphaFoldDB" id="A0A9P8GID7"/>
<reference evidence="2" key="1">
    <citation type="journal article" date="2021" name="J Fungi (Basel)">
        <title>Virulence traits and population genomics of the black yeast Aureobasidium melanogenum.</title>
        <authorList>
            <person name="Cernosa A."/>
            <person name="Sun X."/>
            <person name="Gostincar C."/>
            <person name="Fang C."/>
            <person name="Gunde-Cimerman N."/>
            <person name="Song Z."/>
        </authorList>
    </citation>
    <scope>NUCLEOTIDE SEQUENCE</scope>
    <source>
        <strain evidence="2">EXF-8016</strain>
    </source>
</reference>
<feature type="region of interest" description="Disordered" evidence="1">
    <location>
        <begin position="629"/>
        <end position="648"/>
    </location>
</feature>
<protein>
    <submittedName>
        <fullName evidence="2">Uncharacterized protein</fullName>
    </submittedName>
</protein>
<feature type="region of interest" description="Disordered" evidence="1">
    <location>
        <begin position="653"/>
        <end position="681"/>
    </location>
</feature>
<dbReference type="PANTHER" id="PTHR40788">
    <property type="entry name" value="CLR5 DOMAIN-CONTAINING PROTEIN-RELATED"/>
    <property type="match status" value="1"/>
</dbReference>
<accession>A0A9P8GID7</accession>
<sequence length="787" mass="90815">MEAQLFDRFRYETIVKPDIAQNTLANFVNKIKEDRAYLTNLCDKFGNTILTRWKKKSRDKREALLLSADPTIEKEPWFRLRTEGEAITWQEVRPLRRSWLLPYLSTATLKANPSVLLGLLHNRVLHSPEEWAPFDSEMVRQGWADGYFDLEYCGYYCVVMHGINYGKLVPWDKEAAERCDIVGYPRARLIIEAQALMFSRLRAIVNLILEGVDRDNSGACNKWLETVRTGFKQSNSIEFWSDYINQPFSSPPKLDVDYYCSIAKARMQAAKDHLWLLQTDPSYFRRFVKVLAVGEVYKTVWRHVLIVKDVHQAVMDYLRWRELSEEWSEIQDCYHRFRDNIHPGQPLPHRLERSLSLLEGTLIAALDRRARHLNGYVAQRPGFQHFYKFTVLSKPPSKPGQHMFSIESVCDSTEYQLYRTDPLYWTLMQLQSQSNVQFRFDHSELFARLEAHLAETSPEERARLDETVYAKMSDFAAQHEMLYAIKLHRPAFARRGPEDALEMMGENPTPSTRGLVVDAAAYKSKSYTFPTERIKSFEQSTPAVGRKDEAWLDYRTAERKILSEFWKQASESLREELTHTTMNQEEINDSISVVSVSTSSEYAEIVEKERLQVLDAIAAAAVTKTVANTTSSGENTFWETGPDLSKLDIKERAPKPKTRPSQQAHQRSNEEALSEPTTDADIEPGIQQISTTPRALEMIRKMFPTSAEEAAAKTTDWDLFVHAMNDLGFNARNVGGSAVEFEHSALERKINFHRPHPVAKIDSIMLQSMGKRLKKHFDWSREIFVGV</sequence>
<dbReference type="OrthoDB" id="2922289at2759"/>
<dbReference type="EMBL" id="JAHFYH010000036">
    <property type="protein sequence ID" value="KAH0220721.1"/>
    <property type="molecule type" value="Genomic_DNA"/>
</dbReference>
<evidence type="ECO:0000313" key="3">
    <source>
        <dbReference type="Proteomes" id="UP000767238"/>
    </source>
</evidence>
<feature type="non-terminal residue" evidence="2">
    <location>
        <position position="787"/>
    </location>
</feature>
<proteinExistence type="predicted"/>
<name>A0A9P8GID7_AURME</name>
<reference evidence="2" key="2">
    <citation type="submission" date="2021-08" db="EMBL/GenBank/DDBJ databases">
        <authorList>
            <person name="Gostincar C."/>
            <person name="Sun X."/>
            <person name="Song Z."/>
            <person name="Gunde-Cimerman N."/>
        </authorList>
    </citation>
    <scope>NUCLEOTIDE SEQUENCE</scope>
    <source>
        <strain evidence="2">EXF-8016</strain>
    </source>
</reference>
<evidence type="ECO:0000313" key="2">
    <source>
        <dbReference type="EMBL" id="KAH0220721.1"/>
    </source>
</evidence>
<evidence type="ECO:0000256" key="1">
    <source>
        <dbReference type="SAM" id="MobiDB-lite"/>
    </source>
</evidence>
<comment type="caution">
    <text evidence="2">The sequence shown here is derived from an EMBL/GenBank/DDBJ whole genome shotgun (WGS) entry which is preliminary data.</text>
</comment>